<dbReference type="PROSITE" id="PS51257">
    <property type="entry name" value="PROKAR_LIPOPROTEIN"/>
    <property type="match status" value="1"/>
</dbReference>
<keyword evidence="3" id="KW-0732">Signal</keyword>
<comment type="caution">
    <text evidence="5">The sequence shown here is derived from an EMBL/GenBank/DDBJ whole genome shotgun (WGS) entry which is preliminary data.</text>
</comment>
<evidence type="ECO:0000259" key="4">
    <source>
        <dbReference type="Pfam" id="PF14257"/>
    </source>
</evidence>
<dbReference type="RefSeq" id="WP_215784918.1">
    <property type="nucleotide sequence ID" value="NZ_JAHKKG010000002.1"/>
</dbReference>
<evidence type="ECO:0000256" key="1">
    <source>
        <dbReference type="SAM" id="MobiDB-lite"/>
    </source>
</evidence>
<feature type="compositionally biased region" description="Pro residues" evidence="1">
    <location>
        <begin position="304"/>
        <end position="328"/>
    </location>
</feature>
<keyword evidence="6" id="KW-1185">Reference proteome</keyword>
<feature type="chain" id="PRO_5045128595" evidence="3">
    <location>
        <begin position="24"/>
        <end position="328"/>
    </location>
</feature>
<sequence length="328" mass="34007">MRAIRTRSTYLLGTVLLAGVLLAGCGDGATDNASSTSGGAPAVGEAAPAPNEAADQAAGKDAPAQAPDLQVDQRSIIYRGNTTVRVDNVNAAAGQATGIAKTAGGFVSGDNRSSGSGADTATMELRIPADKFAAVVDQLSKLGTEEQRQINTEDVTDQTVDLDARITVQQARVDSGRKLLAQAKSLNDLVMLEREVATRESDLASLQAKKRHLADLTALSTITVTLLDPQAEVVTDDGPPGFLSGFGAGWDALLASLKVLLTVLGALLPWLIAFGLPIWAIIYLVRRFNRSRRPGAAVYATPAGPLPQHPPVSGPPASGPPAPPQQQP</sequence>
<dbReference type="InterPro" id="IPR025645">
    <property type="entry name" value="DUF4349"/>
</dbReference>
<reference evidence="5 6" key="1">
    <citation type="submission" date="2021-06" db="EMBL/GenBank/DDBJ databases">
        <title>Actinoplanes lichenicola sp. nov., and Actinoplanes ovalisporus sp. nov., isolated from lichen in Thailand.</title>
        <authorList>
            <person name="Saeng-In P."/>
            <person name="Kanchanasin P."/>
            <person name="Yuki M."/>
            <person name="Kudo T."/>
            <person name="Ohkuma M."/>
            <person name="Phongsopitanun W."/>
            <person name="Tanasupawat S."/>
        </authorList>
    </citation>
    <scope>NUCLEOTIDE SEQUENCE [LARGE SCALE GENOMIC DNA]</scope>
    <source>
        <strain evidence="5 6">NBRC 110975</strain>
    </source>
</reference>
<dbReference type="Proteomes" id="UP001519654">
    <property type="component" value="Unassembled WGS sequence"/>
</dbReference>
<feature type="signal peptide" evidence="3">
    <location>
        <begin position="1"/>
        <end position="23"/>
    </location>
</feature>
<feature type="region of interest" description="Disordered" evidence="1">
    <location>
        <begin position="299"/>
        <end position="328"/>
    </location>
</feature>
<feature type="domain" description="DUF4349" evidence="4">
    <location>
        <begin position="74"/>
        <end position="281"/>
    </location>
</feature>
<feature type="transmembrane region" description="Helical" evidence="2">
    <location>
        <begin position="259"/>
        <end position="285"/>
    </location>
</feature>
<proteinExistence type="predicted"/>
<evidence type="ECO:0000256" key="3">
    <source>
        <dbReference type="SAM" id="SignalP"/>
    </source>
</evidence>
<keyword evidence="2" id="KW-0812">Transmembrane</keyword>
<feature type="compositionally biased region" description="Low complexity" evidence="1">
    <location>
        <begin position="38"/>
        <end position="68"/>
    </location>
</feature>
<organism evidence="5 6">
    <name type="scientific">Paractinoplanes bogorensis</name>
    <dbReference type="NCBI Taxonomy" id="1610840"/>
    <lineage>
        <taxon>Bacteria</taxon>
        <taxon>Bacillati</taxon>
        <taxon>Actinomycetota</taxon>
        <taxon>Actinomycetes</taxon>
        <taxon>Micromonosporales</taxon>
        <taxon>Micromonosporaceae</taxon>
        <taxon>Paractinoplanes</taxon>
    </lineage>
</organism>
<accession>A0ABS5YHH1</accession>
<feature type="region of interest" description="Disordered" evidence="1">
    <location>
        <begin position="30"/>
        <end position="69"/>
    </location>
</feature>
<name>A0ABS5YHH1_9ACTN</name>
<dbReference type="EMBL" id="JAHKKG010000002">
    <property type="protein sequence ID" value="MBU2662923.1"/>
    <property type="molecule type" value="Genomic_DNA"/>
</dbReference>
<gene>
    <name evidence="5" type="ORF">KOI35_05320</name>
</gene>
<keyword evidence="2" id="KW-0472">Membrane</keyword>
<evidence type="ECO:0000256" key="2">
    <source>
        <dbReference type="SAM" id="Phobius"/>
    </source>
</evidence>
<dbReference type="Pfam" id="PF14257">
    <property type="entry name" value="DUF4349"/>
    <property type="match status" value="1"/>
</dbReference>
<evidence type="ECO:0000313" key="6">
    <source>
        <dbReference type="Proteomes" id="UP001519654"/>
    </source>
</evidence>
<keyword evidence="2" id="KW-1133">Transmembrane helix</keyword>
<protein>
    <submittedName>
        <fullName evidence="5">DUF4349 domain-containing protein</fullName>
    </submittedName>
</protein>
<evidence type="ECO:0000313" key="5">
    <source>
        <dbReference type="EMBL" id="MBU2662923.1"/>
    </source>
</evidence>